<evidence type="ECO:0000256" key="4">
    <source>
        <dbReference type="ARBA" id="ARBA00022989"/>
    </source>
</evidence>
<dbReference type="PANTHER" id="PTHR23505">
    <property type="entry name" value="SPINSTER"/>
    <property type="match status" value="1"/>
</dbReference>
<evidence type="ECO:0000313" key="9">
    <source>
        <dbReference type="EMBL" id="UKJ88959.1"/>
    </source>
</evidence>
<evidence type="ECO:0000256" key="3">
    <source>
        <dbReference type="ARBA" id="ARBA00022692"/>
    </source>
</evidence>
<dbReference type="Gene3D" id="1.20.1250.20">
    <property type="entry name" value="MFS general substrate transporter like domains"/>
    <property type="match status" value="2"/>
</dbReference>
<dbReference type="InterPro" id="IPR036259">
    <property type="entry name" value="MFS_trans_sf"/>
</dbReference>
<feature type="transmembrane region" description="Helical" evidence="7">
    <location>
        <begin position="376"/>
        <end position="400"/>
    </location>
</feature>
<comment type="similarity">
    <text evidence="6">Belongs to the major facilitator superfamily. Spinster (TC 2.A.1.49) family.</text>
</comment>
<dbReference type="EMBL" id="CP056066">
    <property type="protein sequence ID" value="UKJ88959.1"/>
    <property type="molecule type" value="Genomic_DNA"/>
</dbReference>
<dbReference type="InterPro" id="IPR044770">
    <property type="entry name" value="MFS_spinster-like"/>
</dbReference>
<dbReference type="Proteomes" id="UP000244803">
    <property type="component" value="Chromosome 3"/>
</dbReference>
<feature type="transmembrane region" description="Helical" evidence="7">
    <location>
        <begin position="186"/>
        <end position="205"/>
    </location>
</feature>
<feature type="transmembrane region" description="Helical" evidence="7">
    <location>
        <begin position="412"/>
        <end position="434"/>
    </location>
</feature>
<keyword evidence="4 7" id="KW-1133">Transmembrane helix</keyword>
<dbReference type="GO" id="GO:0016020">
    <property type="term" value="C:membrane"/>
    <property type="evidence" value="ECO:0007669"/>
    <property type="project" value="UniProtKB-SubCell"/>
</dbReference>
<feature type="transmembrane region" description="Helical" evidence="7">
    <location>
        <begin position="24"/>
        <end position="43"/>
    </location>
</feature>
<evidence type="ECO:0000256" key="7">
    <source>
        <dbReference type="SAM" id="Phobius"/>
    </source>
</evidence>
<feature type="transmembrane region" description="Helical" evidence="7">
    <location>
        <begin position="153"/>
        <end position="180"/>
    </location>
</feature>
<feature type="transmembrane region" description="Helical" evidence="7">
    <location>
        <begin position="479"/>
        <end position="499"/>
    </location>
</feature>
<keyword evidence="5 7" id="KW-0472">Membrane</keyword>
<dbReference type="InterPro" id="IPR011701">
    <property type="entry name" value="MFS"/>
</dbReference>
<name>A0A976M5N2_THEOR</name>
<sequence length="544" mass="61466">MSISITHDESRQESMSQQSDDGRFKYTFFCFVLISLTNAVLNYDNGVMPVILNWIQDPYNFSNTELGIMGALPYLGFITSSPFMSYVILNFSSKRAIVVSMVLNMSSLVLVASSINKYMFFVSRFLCGFTRSLFIIYYPLWVDIFAPENHRNLWMSIIQGGIVVGITKGYIFTSLFGLIATNGWRYSLITQIIFELILISMFLMIPKDYIEFDPSREDIEELEFCTCRKLENSLSLTSFATKRLGTKNMSLRPSATFTPCDKYLVRHKTLDLVCTRMTSMAISTEARRSRIYSNFEHSMVDKDKDKCKACLNKANNFNGPANPKEMSTLAKFGLLCKQNVFMLTCLGISTVYFEVTGIHYWMTKIGVSHLNINEKAVHLIFSIETIAGPVLGIVSGSYLIDELIYHYPEYPLLVDLTLFVWGSLTCVASVVLLLRQNPYTFIVGIFIILFFGAALVPTLTLTSVAYLPHNLKPAGASFFMCQYQIFGFMLGTLVPGVVVDIFNSYTTSLCIIYLSGFIGLGAMIAIISIKWNRIKKSKIKTSEF</sequence>
<keyword evidence="3 7" id="KW-0812">Transmembrane</keyword>
<gene>
    <name evidence="9" type="ORF">MACJ_002205</name>
</gene>
<dbReference type="PANTHER" id="PTHR23505:SF9">
    <property type="entry name" value="PROTEIN, PUTATIVE-RELATED"/>
    <property type="match status" value="1"/>
</dbReference>
<dbReference type="InterPro" id="IPR020846">
    <property type="entry name" value="MFS_dom"/>
</dbReference>
<evidence type="ECO:0000256" key="6">
    <source>
        <dbReference type="ARBA" id="ARBA00024338"/>
    </source>
</evidence>
<feature type="transmembrane region" description="Helical" evidence="7">
    <location>
        <begin position="505"/>
        <end position="529"/>
    </location>
</feature>
<evidence type="ECO:0000256" key="5">
    <source>
        <dbReference type="ARBA" id="ARBA00023136"/>
    </source>
</evidence>
<proteinExistence type="inferred from homology"/>
<organism evidence="9 10">
    <name type="scientific">Theileria orientalis</name>
    <dbReference type="NCBI Taxonomy" id="68886"/>
    <lineage>
        <taxon>Eukaryota</taxon>
        <taxon>Sar</taxon>
        <taxon>Alveolata</taxon>
        <taxon>Apicomplexa</taxon>
        <taxon>Aconoidasida</taxon>
        <taxon>Piroplasmida</taxon>
        <taxon>Theileriidae</taxon>
        <taxon>Theileria</taxon>
    </lineage>
</organism>
<dbReference type="GO" id="GO:0022857">
    <property type="term" value="F:transmembrane transporter activity"/>
    <property type="evidence" value="ECO:0007669"/>
    <property type="project" value="InterPro"/>
</dbReference>
<feature type="transmembrane region" description="Helical" evidence="7">
    <location>
        <begin position="440"/>
        <end position="467"/>
    </location>
</feature>
<evidence type="ECO:0000256" key="1">
    <source>
        <dbReference type="ARBA" id="ARBA00004141"/>
    </source>
</evidence>
<accession>A0A976M5N2</accession>
<dbReference type="Pfam" id="PF07690">
    <property type="entry name" value="MFS_1"/>
    <property type="match status" value="1"/>
</dbReference>
<feature type="domain" description="Major facilitator superfamily (MFS) profile" evidence="8">
    <location>
        <begin position="30"/>
        <end position="533"/>
    </location>
</feature>
<dbReference type="PROSITE" id="PS50850">
    <property type="entry name" value="MFS"/>
    <property type="match status" value="1"/>
</dbReference>
<feature type="transmembrane region" description="Helical" evidence="7">
    <location>
        <begin position="121"/>
        <end position="141"/>
    </location>
</feature>
<dbReference type="AlphaFoldDB" id="A0A976M5N2"/>
<protein>
    <submittedName>
        <fullName evidence="9">Integral membrane protein</fullName>
    </submittedName>
</protein>
<dbReference type="CDD" id="cd06174">
    <property type="entry name" value="MFS"/>
    <property type="match status" value="1"/>
</dbReference>
<dbReference type="SUPFAM" id="SSF103473">
    <property type="entry name" value="MFS general substrate transporter"/>
    <property type="match status" value="1"/>
</dbReference>
<reference evidence="9" key="1">
    <citation type="submission" date="2022-07" db="EMBL/GenBank/DDBJ databases">
        <title>Evaluation of T. orientalis genome assembly methods using nanopore sequencing and analysis of variation between genomes.</title>
        <authorList>
            <person name="Yam J."/>
            <person name="Micallef M.L."/>
            <person name="Liu M."/>
            <person name="Djordjevic S.P."/>
            <person name="Bogema D.R."/>
            <person name="Jenkins C."/>
        </authorList>
    </citation>
    <scope>NUCLEOTIDE SEQUENCE</scope>
    <source>
        <strain evidence="9">Fish Creek</strain>
    </source>
</reference>
<evidence type="ECO:0000313" key="10">
    <source>
        <dbReference type="Proteomes" id="UP000244803"/>
    </source>
</evidence>
<evidence type="ECO:0000259" key="8">
    <source>
        <dbReference type="PROSITE" id="PS50850"/>
    </source>
</evidence>
<dbReference type="OrthoDB" id="331466at2759"/>
<feature type="transmembrane region" description="Helical" evidence="7">
    <location>
        <begin position="340"/>
        <end position="361"/>
    </location>
</feature>
<feature type="transmembrane region" description="Helical" evidence="7">
    <location>
        <begin position="66"/>
        <end position="89"/>
    </location>
</feature>
<keyword evidence="2" id="KW-0813">Transport</keyword>
<evidence type="ECO:0000256" key="2">
    <source>
        <dbReference type="ARBA" id="ARBA00022448"/>
    </source>
</evidence>
<comment type="subcellular location">
    <subcellularLocation>
        <location evidence="1">Membrane</location>
        <topology evidence="1">Multi-pass membrane protein</topology>
    </subcellularLocation>
</comment>